<protein>
    <submittedName>
        <fullName evidence="2">DUF4230 domain-containing protein</fullName>
    </submittedName>
</protein>
<proteinExistence type="predicted"/>
<reference evidence="2" key="1">
    <citation type="submission" date="2021-07" db="EMBL/GenBank/DDBJ databases">
        <title>Occurrence of streptococci in the human mouth that bind to a non-human glycan.</title>
        <authorList>
            <person name="Cross B."/>
            <person name="Thamadilok S."/>
            <person name="Bensing B."/>
            <person name="Sasmal A."/>
            <person name="Khedri Z."/>
            <person name="Deng L."/>
            <person name="Yu H."/>
            <person name="Mehta A."/>
            <person name="Aluvathingal J."/>
            <person name="Nadendla S."/>
            <person name="Vickerman M."/>
            <person name="Chen X."/>
            <person name="Dewhirst F."/>
            <person name="Gill A."/>
            <person name="Lettrichova I."/>
            <person name="Diaz S."/>
            <person name="Gill S."/>
            <person name="Tettelin H."/>
            <person name="Iverson T."/>
            <person name="Sullam P."/>
            <person name="Varki A."/>
            <person name="Ruhl S."/>
        </authorList>
    </citation>
    <scope>NUCLEOTIDE SEQUENCE</scope>
    <source>
        <strain evidence="2">SK81</strain>
    </source>
</reference>
<sequence length="214" mass="24340">MKKLKKLFKKKVYLWKLLVIVIVFLGVLGFGLFQGLKMNPKTGNESQNQQTSTYATIKKLEKVNELVLLNTRIQKIKTVTNNTKIFGQKVLASEKKAVIILNYNAKFGIKENVKIEKKGDHQYEVTIPKYQVIGVELDKKKPYEKYHENKEILSNLTPDVDTGEAATKGLTNKDQEGYLDSMTDSLNQSAENYYTGLIQAVDSEAEVTFKNLNK</sequence>
<gene>
    <name evidence="2" type="ORF">K1I51_02515</name>
</gene>
<evidence type="ECO:0000256" key="1">
    <source>
        <dbReference type="SAM" id="Phobius"/>
    </source>
</evidence>
<feature type="transmembrane region" description="Helical" evidence="1">
    <location>
        <begin position="12"/>
        <end position="33"/>
    </location>
</feature>
<dbReference type="InterPro" id="IPR025324">
    <property type="entry name" value="DUF4230"/>
</dbReference>
<dbReference type="Pfam" id="PF14014">
    <property type="entry name" value="DUF4230"/>
    <property type="match status" value="1"/>
</dbReference>
<dbReference type="EMBL" id="JAHZQR010000002">
    <property type="protein sequence ID" value="MBZ2155528.1"/>
    <property type="molecule type" value="Genomic_DNA"/>
</dbReference>
<dbReference type="Proteomes" id="UP001198057">
    <property type="component" value="Unassembled WGS sequence"/>
</dbReference>
<keyword evidence="1" id="KW-0472">Membrane</keyword>
<accession>A0AAP2K6E5</accession>
<organism evidence="2 3">
    <name type="scientific">Streptococcus anginosus</name>
    <dbReference type="NCBI Taxonomy" id="1328"/>
    <lineage>
        <taxon>Bacteria</taxon>
        <taxon>Bacillati</taxon>
        <taxon>Bacillota</taxon>
        <taxon>Bacilli</taxon>
        <taxon>Lactobacillales</taxon>
        <taxon>Streptococcaceae</taxon>
        <taxon>Streptococcus</taxon>
        <taxon>Streptococcus anginosus group</taxon>
    </lineage>
</organism>
<evidence type="ECO:0000313" key="2">
    <source>
        <dbReference type="EMBL" id="MBZ2155528.1"/>
    </source>
</evidence>
<comment type="caution">
    <text evidence="2">The sequence shown here is derived from an EMBL/GenBank/DDBJ whole genome shotgun (WGS) entry which is preliminary data.</text>
</comment>
<name>A0AAP2K6E5_STRAP</name>
<keyword evidence="1" id="KW-0812">Transmembrane</keyword>
<keyword evidence="1" id="KW-1133">Transmembrane helix</keyword>
<evidence type="ECO:0000313" key="3">
    <source>
        <dbReference type="Proteomes" id="UP001198057"/>
    </source>
</evidence>
<dbReference type="RefSeq" id="WP_219122682.1">
    <property type="nucleotide sequence ID" value="NZ_JAHZQR010000002.1"/>
</dbReference>
<dbReference type="AlphaFoldDB" id="A0AAP2K6E5"/>